<dbReference type="HOGENOM" id="CLU_2662989_0_0_11"/>
<accession>A0A0H3CVW1</accession>
<dbReference type="KEGG" id="amd:AMED_0363"/>
<dbReference type="OrthoDB" id="3315716at2"/>
<evidence type="ECO:0000313" key="1">
    <source>
        <dbReference type="EMBL" id="ADJ42185.1"/>
    </source>
</evidence>
<organism evidence="1 2">
    <name type="scientific">Amycolatopsis mediterranei (strain U-32)</name>
    <dbReference type="NCBI Taxonomy" id="749927"/>
    <lineage>
        <taxon>Bacteria</taxon>
        <taxon>Bacillati</taxon>
        <taxon>Actinomycetota</taxon>
        <taxon>Actinomycetes</taxon>
        <taxon>Pseudonocardiales</taxon>
        <taxon>Pseudonocardiaceae</taxon>
        <taxon>Amycolatopsis</taxon>
    </lineage>
</organism>
<name>A0A0H3CVW1_AMYMU</name>
<dbReference type="AlphaFoldDB" id="A0A0H3CVW1"/>
<evidence type="ECO:0000313" key="2">
    <source>
        <dbReference type="Proteomes" id="UP000000328"/>
    </source>
</evidence>
<reference evidence="1 2" key="1">
    <citation type="journal article" date="2010" name="Cell Res.">
        <title>Complete genome sequence of the rifamycin SV-producing Amycolatopsis mediterranei U32 revealed its genetic characteristics in phylogeny and metabolism.</title>
        <authorList>
            <person name="Zhao W."/>
            <person name="Zhong Y."/>
            <person name="Yuan H."/>
            <person name="Wang J."/>
            <person name="Zheng H."/>
            <person name="Wang Y."/>
            <person name="Cen X."/>
            <person name="Xu F."/>
            <person name="Bai J."/>
            <person name="Han X."/>
            <person name="Lu G."/>
            <person name="Zhu Y."/>
            <person name="Shao Z."/>
            <person name="Yan H."/>
            <person name="Li C."/>
            <person name="Peng N."/>
            <person name="Zhang Z."/>
            <person name="Zhang Y."/>
            <person name="Lin W."/>
            <person name="Fan Y."/>
            <person name="Qin Z."/>
            <person name="Hu Y."/>
            <person name="Zhu B."/>
            <person name="Wang S."/>
            <person name="Ding X."/>
            <person name="Zhao G.P."/>
        </authorList>
    </citation>
    <scope>NUCLEOTIDE SEQUENCE [LARGE SCALE GENOMIC DNA]</scope>
    <source>
        <strain evidence="2">U-32</strain>
    </source>
</reference>
<sequence>MAEVIAGADVKATDVGARLRKLAPGYEPYANLTAEKVKEALEAVGVPVRLKQGIITVRARHVANAIADREEQVSD</sequence>
<dbReference type="RefSeq" id="WP_013222305.1">
    <property type="nucleotide sequence ID" value="NC_014318.1"/>
</dbReference>
<protein>
    <submittedName>
        <fullName evidence="1">Uncharacterized protein</fullName>
    </submittedName>
</protein>
<dbReference type="eggNOG" id="COG1674">
    <property type="taxonomic scope" value="Bacteria"/>
</dbReference>
<dbReference type="EMBL" id="CP002000">
    <property type="protein sequence ID" value="ADJ42185.1"/>
    <property type="molecule type" value="Genomic_DNA"/>
</dbReference>
<proteinExistence type="predicted"/>
<gene>
    <name evidence="1" type="ordered locus">AMED_0363</name>
</gene>
<dbReference type="Proteomes" id="UP000000328">
    <property type="component" value="Chromosome"/>
</dbReference>
<dbReference type="PATRIC" id="fig|749927.5.peg.373"/>